<evidence type="ECO:0000256" key="6">
    <source>
        <dbReference type="ARBA" id="ARBA00023136"/>
    </source>
</evidence>
<dbReference type="FunFam" id="2.60.40.1120:FF:000003">
    <property type="entry name" value="Outer membrane protein Omp121"/>
    <property type="match status" value="1"/>
</dbReference>
<evidence type="ECO:0000313" key="17">
    <source>
        <dbReference type="Proteomes" id="UP001156218"/>
    </source>
</evidence>
<evidence type="ECO:0000256" key="10">
    <source>
        <dbReference type="SAM" id="SignalP"/>
    </source>
</evidence>
<dbReference type="Proteomes" id="UP000284785">
    <property type="component" value="Unassembled WGS sequence"/>
</dbReference>
<dbReference type="Pfam" id="PF07715">
    <property type="entry name" value="Plug"/>
    <property type="match status" value="1"/>
</dbReference>
<keyword evidence="2 8" id="KW-0813">Transport</keyword>
<reference evidence="14 17" key="2">
    <citation type="submission" date="2021-06" db="EMBL/GenBank/DDBJ databases">
        <title>Interrogation of the integrated mobile genetic elements in gut-associated Bacteroides with a consensus prediction approach.</title>
        <authorList>
            <person name="Campbell D.E."/>
            <person name="Leigh J.R."/>
            <person name="Kim T."/>
            <person name="England W."/>
            <person name="Whitaker R.J."/>
            <person name="Degnan P.H."/>
        </authorList>
    </citation>
    <scope>NUCLEOTIDE SEQUENCE</scope>
    <source>
        <strain evidence="15">VPI-BTDOT2</strain>
        <strain evidence="14 17">WAL8669</strain>
    </source>
</reference>
<dbReference type="InterPro" id="IPR039426">
    <property type="entry name" value="TonB-dep_rcpt-like"/>
</dbReference>
<dbReference type="GO" id="GO:0009279">
    <property type="term" value="C:cell outer membrane"/>
    <property type="evidence" value="ECO:0007669"/>
    <property type="project" value="UniProtKB-SubCell"/>
</dbReference>
<dbReference type="Pfam" id="PF13715">
    <property type="entry name" value="CarbopepD_reg_2"/>
    <property type="match status" value="1"/>
</dbReference>
<dbReference type="Gene3D" id="2.40.170.20">
    <property type="entry name" value="TonB-dependent receptor, beta-barrel domain"/>
    <property type="match status" value="1"/>
</dbReference>
<dbReference type="NCBIfam" id="TIGR04057">
    <property type="entry name" value="SusC_RagA_signa"/>
    <property type="match status" value="1"/>
</dbReference>
<proteinExistence type="inferred from homology"/>
<comment type="similarity">
    <text evidence="8 9">Belongs to the TonB-dependent receptor family.</text>
</comment>
<keyword evidence="4 8" id="KW-0812">Transmembrane</keyword>
<keyword evidence="10" id="KW-0732">Signal</keyword>
<dbReference type="RefSeq" id="WP_016269671.1">
    <property type="nucleotide sequence ID" value="NZ_BAABZI010000001.1"/>
</dbReference>
<dbReference type="NCBIfam" id="TIGR04056">
    <property type="entry name" value="OMP_RagA_SusC"/>
    <property type="match status" value="1"/>
</dbReference>
<dbReference type="EMBL" id="CP083681">
    <property type="protein sequence ID" value="UYU71173.1"/>
    <property type="molecule type" value="Genomic_DNA"/>
</dbReference>
<dbReference type="Proteomes" id="UP001156216">
    <property type="component" value="Chromosome"/>
</dbReference>
<protein>
    <submittedName>
        <fullName evidence="13">TonB-dependent receptor</fullName>
    </submittedName>
</protein>
<dbReference type="Gene3D" id="2.60.40.1120">
    <property type="entry name" value="Carboxypeptidase-like, regulatory domain"/>
    <property type="match status" value="1"/>
</dbReference>
<dbReference type="InterPro" id="IPR023996">
    <property type="entry name" value="TonB-dep_OMP_SusC/RagA"/>
</dbReference>
<evidence type="ECO:0000256" key="8">
    <source>
        <dbReference type="PROSITE-ProRule" id="PRU01360"/>
    </source>
</evidence>
<evidence type="ECO:0000256" key="3">
    <source>
        <dbReference type="ARBA" id="ARBA00022452"/>
    </source>
</evidence>
<dbReference type="InterPro" id="IPR023997">
    <property type="entry name" value="TonB-dep_OMP_SusC/RagA_CS"/>
</dbReference>
<dbReference type="Proteomes" id="UP001156218">
    <property type="component" value="Chromosome"/>
</dbReference>
<evidence type="ECO:0000313" key="13">
    <source>
        <dbReference type="EMBL" id="RHD88561.1"/>
    </source>
</evidence>
<feature type="domain" description="TonB-dependent receptor-like beta-barrel" evidence="11">
    <location>
        <begin position="536"/>
        <end position="876"/>
    </location>
</feature>
<dbReference type="InterPro" id="IPR008969">
    <property type="entry name" value="CarboxyPept-like_regulatory"/>
</dbReference>
<evidence type="ECO:0000313" key="14">
    <source>
        <dbReference type="EMBL" id="UYU67613.1"/>
    </source>
</evidence>
<keyword evidence="7 8" id="KW-0998">Cell outer membrane</keyword>
<dbReference type="EMBL" id="QSJP01000007">
    <property type="protein sequence ID" value="RHD88561.1"/>
    <property type="molecule type" value="Genomic_DNA"/>
</dbReference>
<dbReference type="InterPro" id="IPR012910">
    <property type="entry name" value="Plug_dom"/>
</dbReference>
<sequence length="1119" mass="124986">MNYRKKAILMVMALFCLNIAILAQAVSLKMDNVSVKEAMTQLKNKSGYSFVYKVGDLDTKKIITVKAKELNEAIDQILYGQDVVYEVKGKNVIVQKGQARQNTSKDGKKRKITGVVNDVNGEPIIGVTIKEKGTTNGTVSDINAKFTLEVSPGAVLELSYIGYQPLEVKVGNQTDLSIVLYEKQELLDEVVVVGYGTMKKSDLNASIVSVKSEKLNKAASPNFSEMLMGRAAGLTVKQGSAQPGGGIEVLIRGAASTGAGNDPLYVVDGFPIVNAGVNPGSGNQWTAGSNSPLSSINPNDIESIEILKDASATAIYGARGANGVVLITTKRGTQDTKVEYNMNMSFQTINKRPELLTAGELMTTQNSYYKEQYLMQNLVYPYGNTDPGAVSPYVPMYTDEEIAKAGKGTNWYDMITRTGLIQQHNLTVTYGNEKMRSLISLNYFDQKGVVKTSGYKRYSFRYNLDHKITKWWDYGISATASYVVDQNATLGGGYDSTAGIIESALSYSPTVKAERDPTTGKWMEDPKQALLNHPLSYLDIEDETKTKRFLATAFTNFYFIKDVFWLKLSAGADIRDGSRHSYYPMTTKYGSSVNGDANINSANREDYVADMVFNFQKTFKERHKLLALLGYSYQVQNDDGAYARAMGFMSDALMYYKLQAGETRPVVSSYKNKHVLASYFGRAQYSFKDKYLFTFTARIDGSDRFGKNNRYAFFPSGAFAWRMNQEDFLKDVNWLSDAKLRVSMGQVGNENLPNDAASEYFAFDGRNYYLGDTEKRGVNLGKFGNPDLKWETTTEVNFGLDFGFFRNRINGSVDVFFKEVKDLLSWRSLPHTAVTTGIWSNIGKTKSTGFELTLNTVNLEGPLHWESTLTYTSYRDRWKERDPKVILAPYVKENDPVSAIYTLIPDGIKQAGEDTPAMPDLLPGQRKYKDVNGLDEEGNLTGKPDGKIDQADVVYLGTRAPKFTMGFSNDFRYKGFDLNIYLYASVGGYSYPYTQVEHGVYGGNGIQRLKDNNNFLADIKNRWTSDNMSSAMPSGEVNSYDSYGAPNWEKNTYLRLKSVTLGYDLSRLFKADKLKVRFYFSGQNLLTFTGYKGLDPEVENDRASYPQQKTFSFGLDVKF</sequence>
<dbReference type="InterPro" id="IPR036942">
    <property type="entry name" value="Beta-barrel_TonB_sf"/>
</dbReference>
<dbReference type="PROSITE" id="PS52016">
    <property type="entry name" value="TONB_DEPENDENT_REC_3"/>
    <property type="match status" value="1"/>
</dbReference>
<dbReference type="EMBL" id="CP083680">
    <property type="protein sequence ID" value="UYU67613.1"/>
    <property type="molecule type" value="Genomic_DNA"/>
</dbReference>
<evidence type="ECO:0000256" key="4">
    <source>
        <dbReference type="ARBA" id="ARBA00022692"/>
    </source>
</evidence>
<feature type="domain" description="TonB-dependent receptor plug" evidence="12">
    <location>
        <begin position="200"/>
        <end position="324"/>
    </location>
</feature>
<keyword evidence="13" id="KW-0675">Receptor</keyword>
<evidence type="ECO:0000256" key="7">
    <source>
        <dbReference type="ARBA" id="ARBA00023237"/>
    </source>
</evidence>
<dbReference type="SUPFAM" id="SSF56935">
    <property type="entry name" value="Porins"/>
    <property type="match status" value="1"/>
</dbReference>
<evidence type="ECO:0000313" key="16">
    <source>
        <dbReference type="Proteomes" id="UP000284785"/>
    </source>
</evidence>
<gene>
    <name evidence="13" type="ORF">DW780_10290</name>
    <name evidence="15" type="ORF">KQP59_23405</name>
    <name evidence="14" type="ORF">KQP68_04845</name>
</gene>
<accession>A0A139K9D2</accession>
<dbReference type="AlphaFoldDB" id="A0A139K9D2"/>
<evidence type="ECO:0000259" key="11">
    <source>
        <dbReference type="Pfam" id="PF00593"/>
    </source>
</evidence>
<keyword evidence="3 8" id="KW-1134">Transmembrane beta strand</keyword>
<evidence type="ECO:0000259" key="12">
    <source>
        <dbReference type="Pfam" id="PF07715"/>
    </source>
</evidence>
<keyword evidence="5 9" id="KW-0798">TonB box</keyword>
<evidence type="ECO:0000256" key="1">
    <source>
        <dbReference type="ARBA" id="ARBA00004571"/>
    </source>
</evidence>
<evidence type="ECO:0000256" key="2">
    <source>
        <dbReference type="ARBA" id="ARBA00022448"/>
    </source>
</evidence>
<evidence type="ECO:0000256" key="5">
    <source>
        <dbReference type="ARBA" id="ARBA00023077"/>
    </source>
</evidence>
<name>A0A139K9D2_BACT4</name>
<dbReference type="InterPro" id="IPR000531">
    <property type="entry name" value="Beta-barrel_TonB"/>
</dbReference>
<reference evidence="13 16" key="1">
    <citation type="submission" date="2018-08" db="EMBL/GenBank/DDBJ databases">
        <title>A genome reference for cultivated species of the human gut microbiota.</title>
        <authorList>
            <person name="Zou Y."/>
            <person name="Xue W."/>
            <person name="Luo G."/>
        </authorList>
    </citation>
    <scope>NUCLEOTIDE SEQUENCE [LARGE SCALE GENOMIC DNA]</scope>
    <source>
        <strain evidence="13 16">AM30-26</strain>
    </source>
</reference>
<feature type="chain" id="PRO_5044368493" evidence="10">
    <location>
        <begin position="26"/>
        <end position="1119"/>
    </location>
</feature>
<dbReference type="InterPro" id="IPR037066">
    <property type="entry name" value="Plug_dom_sf"/>
</dbReference>
<evidence type="ECO:0000313" key="15">
    <source>
        <dbReference type="EMBL" id="UYU71173.1"/>
    </source>
</evidence>
<feature type="signal peptide" evidence="10">
    <location>
        <begin position="1"/>
        <end position="25"/>
    </location>
</feature>
<dbReference type="Gene3D" id="2.170.130.10">
    <property type="entry name" value="TonB-dependent receptor, plug domain"/>
    <property type="match status" value="1"/>
</dbReference>
<dbReference type="SUPFAM" id="SSF49464">
    <property type="entry name" value="Carboxypeptidase regulatory domain-like"/>
    <property type="match status" value="1"/>
</dbReference>
<dbReference type="Pfam" id="PF00593">
    <property type="entry name" value="TonB_dep_Rec_b-barrel"/>
    <property type="match status" value="1"/>
</dbReference>
<organism evidence="13 16">
    <name type="scientific">Bacteroides thetaiotaomicron</name>
    <dbReference type="NCBI Taxonomy" id="818"/>
    <lineage>
        <taxon>Bacteria</taxon>
        <taxon>Pseudomonadati</taxon>
        <taxon>Bacteroidota</taxon>
        <taxon>Bacteroidia</taxon>
        <taxon>Bacteroidales</taxon>
        <taxon>Bacteroidaceae</taxon>
        <taxon>Bacteroides</taxon>
    </lineage>
</organism>
<evidence type="ECO:0000256" key="9">
    <source>
        <dbReference type="RuleBase" id="RU003357"/>
    </source>
</evidence>
<keyword evidence="6 8" id="KW-0472">Membrane</keyword>
<comment type="subcellular location">
    <subcellularLocation>
        <location evidence="1 8">Cell outer membrane</location>
        <topology evidence="1 8">Multi-pass membrane protein</topology>
    </subcellularLocation>
</comment>